<dbReference type="OrthoDB" id="3219396at2759"/>
<reference evidence="1" key="1">
    <citation type="submission" date="2021-06" db="EMBL/GenBank/DDBJ databases">
        <authorList>
            <person name="Kallberg Y."/>
            <person name="Tangrot J."/>
            <person name="Rosling A."/>
        </authorList>
    </citation>
    <scope>NUCLEOTIDE SEQUENCE</scope>
    <source>
        <strain evidence="1">IN212</strain>
    </source>
</reference>
<proteinExistence type="predicted"/>
<evidence type="ECO:0000313" key="1">
    <source>
        <dbReference type="EMBL" id="CAG8540327.1"/>
    </source>
</evidence>
<dbReference type="AlphaFoldDB" id="A0A9N9ATH3"/>
<dbReference type="Proteomes" id="UP000789396">
    <property type="component" value="Unassembled WGS sequence"/>
</dbReference>
<gene>
    <name evidence="1" type="ORF">RFULGI_LOCUS4193</name>
</gene>
<protein>
    <submittedName>
        <fullName evidence="1">3857_t:CDS:1</fullName>
    </submittedName>
</protein>
<comment type="caution">
    <text evidence="1">The sequence shown here is derived from an EMBL/GenBank/DDBJ whole genome shotgun (WGS) entry which is preliminary data.</text>
</comment>
<keyword evidence="2" id="KW-1185">Reference proteome</keyword>
<accession>A0A9N9ATH3</accession>
<organism evidence="1 2">
    <name type="scientific">Racocetra fulgida</name>
    <dbReference type="NCBI Taxonomy" id="60492"/>
    <lineage>
        <taxon>Eukaryota</taxon>
        <taxon>Fungi</taxon>
        <taxon>Fungi incertae sedis</taxon>
        <taxon>Mucoromycota</taxon>
        <taxon>Glomeromycotina</taxon>
        <taxon>Glomeromycetes</taxon>
        <taxon>Diversisporales</taxon>
        <taxon>Gigasporaceae</taxon>
        <taxon>Racocetra</taxon>
    </lineage>
</organism>
<sequence>MQQRDGLAIIFFPTSPSRKLLQFHTWITEYELKYHHSLTENISTTSIASISPPQKTQEERILGKDGFSKIPHELMMIIMDNLEATDILSLSMEVFDKGWFHFRLPYKIVIAKKDQFDDRRYQVHTGISCCAEDLPKCRSLKGPFSVDYVCLRPHIAYDHVENPPIIEHLENDYESVYSDNEYYDLQNNPEENCIISSKRRKKLIKLLSCSARDTISNRDSRLYVNANAMGVSGNHHRNTL</sequence>
<dbReference type="EMBL" id="CAJVPZ010004054">
    <property type="protein sequence ID" value="CAG8540327.1"/>
    <property type="molecule type" value="Genomic_DNA"/>
</dbReference>
<evidence type="ECO:0000313" key="2">
    <source>
        <dbReference type="Proteomes" id="UP000789396"/>
    </source>
</evidence>
<name>A0A9N9ATH3_9GLOM</name>